<reference evidence="2" key="1">
    <citation type="journal article" date="2022" name="Mol. Ecol. Resour.">
        <title>The genomes of chicory, endive, great burdock and yacon provide insights into Asteraceae palaeo-polyploidization history and plant inulin production.</title>
        <authorList>
            <person name="Fan W."/>
            <person name="Wang S."/>
            <person name="Wang H."/>
            <person name="Wang A."/>
            <person name="Jiang F."/>
            <person name="Liu H."/>
            <person name="Zhao H."/>
            <person name="Xu D."/>
            <person name="Zhang Y."/>
        </authorList>
    </citation>
    <scope>NUCLEOTIDE SEQUENCE [LARGE SCALE GENOMIC DNA]</scope>
    <source>
        <strain evidence="2">cv. Niubang</strain>
    </source>
</reference>
<reference evidence="1 2" key="2">
    <citation type="journal article" date="2022" name="Mol. Ecol. Resour.">
        <title>The genomes of chicory, endive, great burdock and yacon provide insights into Asteraceae paleo-polyploidization history and plant inulin production.</title>
        <authorList>
            <person name="Fan W."/>
            <person name="Wang S."/>
            <person name="Wang H."/>
            <person name="Wang A."/>
            <person name="Jiang F."/>
            <person name="Liu H."/>
            <person name="Zhao H."/>
            <person name="Xu D."/>
            <person name="Zhang Y."/>
        </authorList>
    </citation>
    <scope>NUCLEOTIDE SEQUENCE [LARGE SCALE GENOMIC DNA]</scope>
    <source>
        <strain evidence="2">cv. Niubang</strain>
    </source>
</reference>
<dbReference type="Proteomes" id="UP001055879">
    <property type="component" value="Linkage Group LG01"/>
</dbReference>
<proteinExistence type="predicted"/>
<accession>A0ACB9FD40</accession>
<dbReference type="EMBL" id="CM042047">
    <property type="protein sequence ID" value="KAI3769065.1"/>
    <property type="molecule type" value="Genomic_DNA"/>
</dbReference>
<keyword evidence="2" id="KW-1185">Reference proteome</keyword>
<comment type="caution">
    <text evidence="1">The sequence shown here is derived from an EMBL/GenBank/DDBJ whole genome shotgun (WGS) entry which is preliminary data.</text>
</comment>
<name>A0ACB9FD40_ARCLA</name>
<evidence type="ECO:0000313" key="1">
    <source>
        <dbReference type="EMBL" id="KAI3769065.1"/>
    </source>
</evidence>
<sequence>MLGSSSHSHHREKYDPQPPPPPPPPRTAEQLHHHHQRQLLFTCAQLISCSDFSAAHRLTSFLSATSSPAGDSSDRLLHTFTRALHHHLRHHHPPQTTTNTNTTANNLAITYATMTATTTNCCNNDSFTFNHRYNDLNILQSSYLSLNQITPFIRFCHLTANQAILDAIDDDQSHNHQYIHIIDFDTMHGVQWPPLMQAIADRHLSSPTTTTIRLTCIGTDAETLKKTGDRLSDFANSLGLKFRFYPLLVKNENDVVELIHRLSDDVVFLPNETLAVNCVLYLHRHLNNRDDNVRLLLKKIKTMNPRVVTMAEIESDHNHPLFLSRFGAALKYYAAVFDSLDATLPPSSRERMEVERVWFGREIAAVVAAEGGERHERFRWWEVVMRNGGFEKVLFSRFAISQAKMLLRLHYPSEGYDVVVFDGCLWLGWRNQPLFSVSCWC</sequence>
<organism evidence="1 2">
    <name type="scientific">Arctium lappa</name>
    <name type="common">Greater burdock</name>
    <name type="synonym">Lappa major</name>
    <dbReference type="NCBI Taxonomy" id="4217"/>
    <lineage>
        <taxon>Eukaryota</taxon>
        <taxon>Viridiplantae</taxon>
        <taxon>Streptophyta</taxon>
        <taxon>Embryophyta</taxon>
        <taxon>Tracheophyta</taxon>
        <taxon>Spermatophyta</taxon>
        <taxon>Magnoliopsida</taxon>
        <taxon>eudicotyledons</taxon>
        <taxon>Gunneridae</taxon>
        <taxon>Pentapetalae</taxon>
        <taxon>asterids</taxon>
        <taxon>campanulids</taxon>
        <taxon>Asterales</taxon>
        <taxon>Asteraceae</taxon>
        <taxon>Carduoideae</taxon>
        <taxon>Cardueae</taxon>
        <taxon>Arctiinae</taxon>
        <taxon>Arctium</taxon>
    </lineage>
</organism>
<evidence type="ECO:0000313" key="2">
    <source>
        <dbReference type="Proteomes" id="UP001055879"/>
    </source>
</evidence>
<gene>
    <name evidence="1" type="ORF">L6452_00161</name>
</gene>
<protein>
    <submittedName>
        <fullName evidence="1">Uncharacterized protein</fullName>
    </submittedName>
</protein>